<dbReference type="GO" id="GO:0042277">
    <property type="term" value="F:peptide binding"/>
    <property type="evidence" value="ECO:0007669"/>
    <property type="project" value="TreeGrafter"/>
</dbReference>
<dbReference type="GO" id="GO:0006508">
    <property type="term" value="P:proteolysis"/>
    <property type="evidence" value="ECO:0007669"/>
    <property type="project" value="TreeGrafter"/>
</dbReference>
<dbReference type="EMBL" id="LGUB01000576">
    <property type="protein sequence ID" value="KRH92939.1"/>
    <property type="molecule type" value="Genomic_DNA"/>
</dbReference>
<evidence type="ECO:0000313" key="5">
    <source>
        <dbReference type="Proteomes" id="UP000051530"/>
    </source>
</evidence>
<keyword evidence="5" id="KW-1185">Reference proteome</keyword>
<evidence type="ECO:0000313" key="4">
    <source>
        <dbReference type="EMBL" id="KRH92939.1"/>
    </source>
</evidence>
<dbReference type="InterPro" id="IPR024571">
    <property type="entry name" value="ERAP1-like_C_dom"/>
</dbReference>
<accession>A0A0R0M3I0</accession>
<dbReference type="InterPro" id="IPR027268">
    <property type="entry name" value="Peptidase_M4/M1_CTD_sf"/>
</dbReference>
<feature type="domain" description="Peptidase M1 membrane alanine aminopeptidase" evidence="2">
    <location>
        <begin position="2"/>
        <end position="74"/>
    </location>
</feature>
<dbReference type="Pfam" id="PF01433">
    <property type="entry name" value="Peptidase_M1"/>
    <property type="match status" value="1"/>
</dbReference>
<dbReference type="GO" id="GO:0043171">
    <property type="term" value="P:peptide catabolic process"/>
    <property type="evidence" value="ECO:0007669"/>
    <property type="project" value="TreeGrafter"/>
</dbReference>
<dbReference type="GO" id="GO:0016020">
    <property type="term" value="C:membrane"/>
    <property type="evidence" value="ECO:0007669"/>
    <property type="project" value="TreeGrafter"/>
</dbReference>
<dbReference type="Gene3D" id="1.10.390.10">
    <property type="entry name" value="Neutral Protease Domain 2"/>
    <property type="match status" value="1"/>
</dbReference>
<dbReference type="AlphaFoldDB" id="A0A0R0M3I0"/>
<dbReference type="Pfam" id="PF11838">
    <property type="entry name" value="ERAP1_C"/>
    <property type="match status" value="1"/>
</dbReference>
<feature type="non-terminal residue" evidence="4">
    <location>
        <position position="1"/>
    </location>
</feature>
<comment type="similarity">
    <text evidence="1">Belongs to the peptidase M1 family.</text>
</comment>
<dbReference type="PANTHER" id="PTHR11533">
    <property type="entry name" value="PROTEASE M1 ZINC METALLOPROTEASE"/>
    <property type="match status" value="1"/>
</dbReference>
<dbReference type="InterPro" id="IPR050344">
    <property type="entry name" value="Peptidase_M1_aminopeptidases"/>
</dbReference>
<dbReference type="Proteomes" id="UP000051530">
    <property type="component" value="Unassembled WGS sequence"/>
</dbReference>
<dbReference type="GO" id="GO:0070006">
    <property type="term" value="F:metalloaminopeptidase activity"/>
    <property type="evidence" value="ECO:0007669"/>
    <property type="project" value="TreeGrafter"/>
</dbReference>
<dbReference type="VEuPathDB" id="MicrosporidiaDB:M153_20030002298"/>
<evidence type="ECO:0000256" key="1">
    <source>
        <dbReference type="ARBA" id="ARBA00010136"/>
    </source>
</evidence>
<name>A0A0R0M3I0_9MICR</name>
<sequence>TTEEINEIFNPITYSKSSSLLRMIESAITPELFQKNIRRYMAHFQYGNAIADDLFRFLSDGTEYDLTDIMMNHWIRKPGYPILKFDGTEITQQRFSLEMDPKLSNWHILLPMIFVTEKNPTGQTTNSVEIVNMKNSKMNINEILRKNPNDLHLPSEVFLNNQGNCFCRVQYIQTDILKRLSSMSSINRLVFANDQWAFVKSNHISIDQYLEFCSSLRNETNPDILNSLLGSLLYLQRVLYPNNTAIVNMIKSLLRDRLNFSFTEEADSDVLRLRVIYALAAISVDQTLKIPKNCNPNYRECYLTQVYLRTKKVNPLIRQYLDSSTSHADREIICRVMARTRDLSTYKRVINFFFSKKIINQDLSNLNAHLSQNTQFNSHYFEHFVVRFKKSFSRNKAQYTMQSIIEDIMSFQPKPEEFATALKNANINEYNRFIPSLNKGREKAEEKKSLRENYKTAAM</sequence>
<protein>
    <submittedName>
        <fullName evidence="4">Peptidase M1</fullName>
    </submittedName>
</protein>
<dbReference type="GO" id="GO:0005737">
    <property type="term" value="C:cytoplasm"/>
    <property type="evidence" value="ECO:0007669"/>
    <property type="project" value="TreeGrafter"/>
</dbReference>
<dbReference type="OrthoDB" id="10031169at2759"/>
<feature type="domain" description="ERAP1-like C-terminal" evidence="3">
    <location>
        <begin position="157"/>
        <end position="410"/>
    </location>
</feature>
<evidence type="ECO:0000259" key="3">
    <source>
        <dbReference type="Pfam" id="PF11838"/>
    </source>
</evidence>
<dbReference type="Gene3D" id="1.25.50.20">
    <property type="match status" value="1"/>
</dbReference>
<dbReference type="GO" id="GO:0005615">
    <property type="term" value="C:extracellular space"/>
    <property type="evidence" value="ECO:0007669"/>
    <property type="project" value="TreeGrafter"/>
</dbReference>
<reference evidence="4 5" key="1">
    <citation type="submission" date="2015-07" db="EMBL/GenBank/DDBJ databases">
        <title>The genome of Pseudoloma neurophilia, a relevant intracellular parasite of the zebrafish.</title>
        <authorList>
            <person name="Ndikumana S."/>
            <person name="Pelin A."/>
            <person name="Sanders J."/>
            <person name="Corradi N."/>
        </authorList>
    </citation>
    <scope>NUCLEOTIDE SEQUENCE [LARGE SCALE GENOMIC DNA]</scope>
    <source>
        <strain evidence="4 5">MK1</strain>
    </source>
</reference>
<organism evidence="4 5">
    <name type="scientific">Pseudoloma neurophilia</name>
    <dbReference type="NCBI Taxonomy" id="146866"/>
    <lineage>
        <taxon>Eukaryota</taxon>
        <taxon>Fungi</taxon>
        <taxon>Fungi incertae sedis</taxon>
        <taxon>Microsporidia</taxon>
        <taxon>Pseudoloma</taxon>
    </lineage>
</organism>
<dbReference type="SUPFAM" id="SSF55486">
    <property type="entry name" value="Metalloproteases ('zincins'), catalytic domain"/>
    <property type="match status" value="1"/>
</dbReference>
<dbReference type="InterPro" id="IPR014782">
    <property type="entry name" value="Peptidase_M1_dom"/>
</dbReference>
<dbReference type="PANTHER" id="PTHR11533:SF299">
    <property type="entry name" value="AMINOPEPTIDASE"/>
    <property type="match status" value="1"/>
</dbReference>
<comment type="caution">
    <text evidence="4">The sequence shown here is derived from an EMBL/GenBank/DDBJ whole genome shotgun (WGS) entry which is preliminary data.</text>
</comment>
<dbReference type="GO" id="GO:0008270">
    <property type="term" value="F:zinc ion binding"/>
    <property type="evidence" value="ECO:0007669"/>
    <property type="project" value="InterPro"/>
</dbReference>
<evidence type="ECO:0000259" key="2">
    <source>
        <dbReference type="Pfam" id="PF01433"/>
    </source>
</evidence>
<gene>
    <name evidence="4" type="ORF">M153_20030002298</name>
</gene>
<proteinExistence type="inferred from homology"/>